<dbReference type="SUPFAM" id="SSF52047">
    <property type="entry name" value="RNI-like"/>
    <property type="match status" value="1"/>
</dbReference>
<sequence>MNRKKQEKAFLEKYGLKEFNAFPVHLPRFGSKLGDITDSDLEILSRYVGSIDRLILSENEITNQGLSHLSQIMIKTLEIDGNSLDDHCLPHLIKMKSLEDLNIRHTAISVRGLMDLIENLPNLKSITHTLNEADHNQIEEIELEKPDLELRISYTKGGT</sequence>
<dbReference type="EMBL" id="QKTX01000023">
    <property type="protein sequence ID" value="PZV76724.1"/>
    <property type="molecule type" value="Genomic_DNA"/>
</dbReference>
<evidence type="ECO:0000313" key="1">
    <source>
        <dbReference type="EMBL" id="PZV76724.1"/>
    </source>
</evidence>
<proteinExistence type="predicted"/>
<dbReference type="InterPro" id="IPR032675">
    <property type="entry name" value="LRR_dom_sf"/>
</dbReference>
<dbReference type="OrthoDB" id="232968at2"/>
<comment type="caution">
    <text evidence="1">The sequence shown here is derived from an EMBL/GenBank/DDBJ whole genome shotgun (WGS) entry which is preliminary data.</text>
</comment>
<gene>
    <name evidence="1" type="ORF">CLV31_1236</name>
</gene>
<organism evidence="1 2">
    <name type="scientific">Algoriphagus aquaeductus</name>
    <dbReference type="NCBI Taxonomy" id="475299"/>
    <lineage>
        <taxon>Bacteria</taxon>
        <taxon>Pseudomonadati</taxon>
        <taxon>Bacteroidota</taxon>
        <taxon>Cytophagia</taxon>
        <taxon>Cytophagales</taxon>
        <taxon>Cyclobacteriaceae</taxon>
        <taxon>Algoriphagus</taxon>
    </lineage>
</organism>
<protein>
    <recommendedName>
        <fullName evidence="3">Leucine rich repeat (LRR) protein</fullName>
    </recommendedName>
</protein>
<accession>A0A326RJS4</accession>
<keyword evidence="2" id="KW-1185">Reference proteome</keyword>
<dbReference type="Gene3D" id="3.80.10.10">
    <property type="entry name" value="Ribonuclease Inhibitor"/>
    <property type="match status" value="1"/>
</dbReference>
<evidence type="ECO:0000313" key="2">
    <source>
        <dbReference type="Proteomes" id="UP000248917"/>
    </source>
</evidence>
<name>A0A326RJS4_9BACT</name>
<reference evidence="1 2" key="1">
    <citation type="submission" date="2018-06" db="EMBL/GenBank/DDBJ databases">
        <title>Genomic Encyclopedia of Archaeal and Bacterial Type Strains, Phase II (KMG-II): from individual species to whole genera.</title>
        <authorList>
            <person name="Goeker M."/>
        </authorList>
    </citation>
    <scope>NUCLEOTIDE SEQUENCE [LARGE SCALE GENOMIC DNA]</scope>
    <source>
        <strain evidence="1 2">T4</strain>
    </source>
</reference>
<dbReference type="RefSeq" id="WP_111394919.1">
    <property type="nucleotide sequence ID" value="NZ_QKTX01000023.1"/>
</dbReference>
<dbReference type="Proteomes" id="UP000248917">
    <property type="component" value="Unassembled WGS sequence"/>
</dbReference>
<dbReference type="AlphaFoldDB" id="A0A326RJS4"/>
<evidence type="ECO:0008006" key="3">
    <source>
        <dbReference type="Google" id="ProtNLM"/>
    </source>
</evidence>